<organism evidence="4 5">
    <name type="scientific">Phytophthora rubi</name>
    <dbReference type="NCBI Taxonomy" id="129364"/>
    <lineage>
        <taxon>Eukaryota</taxon>
        <taxon>Sar</taxon>
        <taxon>Stramenopiles</taxon>
        <taxon>Oomycota</taxon>
        <taxon>Peronosporomycetes</taxon>
        <taxon>Peronosporales</taxon>
        <taxon>Peronosporaceae</taxon>
        <taxon>Phytophthora</taxon>
    </lineage>
</organism>
<evidence type="ECO:0000256" key="2">
    <source>
        <dbReference type="ARBA" id="ARBA00023043"/>
    </source>
</evidence>
<protein>
    <submittedName>
        <fullName evidence="4">Uncharacterized protein</fullName>
    </submittedName>
</protein>
<dbReference type="PROSITE" id="PS50297">
    <property type="entry name" value="ANK_REP_REGION"/>
    <property type="match status" value="3"/>
</dbReference>
<dbReference type="PRINTS" id="PR01415">
    <property type="entry name" value="ANKYRIN"/>
</dbReference>
<proteinExistence type="predicted"/>
<dbReference type="AlphaFoldDB" id="A0A6A3JXC7"/>
<feature type="repeat" description="ANK" evidence="3">
    <location>
        <begin position="136"/>
        <end position="168"/>
    </location>
</feature>
<dbReference type="Pfam" id="PF12796">
    <property type="entry name" value="Ank_2"/>
    <property type="match status" value="1"/>
</dbReference>
<dbReference type="SMART" id="SM00248">
    <property type="entry name" value="ANK"/>
    <property type="match status" value="6"/>
</dbReference>
<evidence type="ECO:0000313" key="5">
    <source>
        <dbReference type="Proteomes" id="UP000429607"/>
    </source>
</evidence>
<dbReference type="InterPro" id="IPR002110">
    <property type="entry name" value="Ankyrin_rpt"/>
</dbReference>
<evidence type="ECO:0000256" key="1">
    <source>
        <dbReference type="ARBA" id="ARBA00022737"/>
    </source>
</evidence>
<feature type="repeat" description="ANK" evidence="3">
    <location>
        <begin position="235"/>
        <end position="267"/>
    </location>
</feature>
<name>A0A6A3JXC7_9STRA</name>
<dbReference type="EMBL" id="QXFV01001710">
    <property type="protein sequence ID" value="KAE8999956.1"/>
    <property type="molecule type" value="Genomic_DNA"/>
</dbReference>
<reference evidence="4 5" key="1">
    <citation type="submission" date="2018-09" db="EMBL/GenBank/DDBJ databases">
        <title>Genomic investigation of the strawberry pathogen Phytophthora fragariae indicates pathogenicity is determined by transcriptional variation in three key races.</title>
        <authorList>
            <person name="Adams T.M."/>
            <person name="Armitage A.D."/>
            <person name="Sobczyk M.K."/>
            <person name="Bates H.J."/>
            <person name="Dunwell J.M."/>
            <person name="Nellist C.F."/>
            <person name="Harrison R.J."/>
        </authorList>
    </citation>
    <scope>NUCLEOTIDE SEQUENCE [LARGE SCALE GENOMIC DNA]</scope>
    <source>
        <strain evidence="4 5">SCRP249</strain>
    </source>
</reference>
<evidence type="ECO:0000313" key="4">
    <source>
        <dbReference type="EMBL" id="KAE8999956.1"/>
    </source>
</evidence>
<dbReference type="Pfam" id="PF00023">
    <property type="entry name" value="Ank"/>
    <property type="match status" value="1"/>
</dbReference>
<dbReference type="PANTHER" id="PTHR24198:SF165">
    <property type="entry name" value="ANKYRIN REPEAT-CONTAINING PROTEIN-RELATED"/>
    <property type="match status" value="1"/>
</dbReference>
<comment type="caution">
    <text evidence="4">The sequence shown here is derived from an EMBL/GenBank/DDBJ whole genome shotgun (WGS) entry which is preliminary data.</text>
</comment>
<dbReference type="SUPFAM" id="SSF48403">
    <property type="entry name" value="Ankyrin repeat"/>
    <property type="match status" value="1"/>
</dbReference>
<dbReference type="PANTHER" id="PTHR24198">
    <property type="entry name" value="ANKYRIN REPEAT AND PROTEIN KINASE DOMAIN-CONTAINING PROTEIN"/>
    <property type="match status" value="1"/>
</dbReference>
<feature type="repeat" description="ANK" evidence="3">
    <location>
        <begin position="268"/>
        <end position="300"/>
    </location>
</feature>
<dbReference type="Gene3D" id="1.25.40.20">
    <property type="entry name" value="Ankyrin repeat-containing domain"/>
    <property type="match status" value="2"/>
</dbReference>
<gene>
    <name evidence="4" type="ORF">PR001_g18914</name>
</gene>
<keyword evidence="2 3" id="KW-0040">ANK repeat</keyword>
<evidence type="ECO:0000256" key="3">
    <source>
        <dbReference type="PROSITE-ProRule" id="PRU00023"/>
    </source>
</evidence>
<dbReference type="Proteomes" id="UP000429607">
    <property type="component" value="Unassembled WGS sequence"/>
</dbReference>
<sequence>MGPANTNEDSSANAQAPEMVLPLSTPMADVHAAWLAAGAQGDVTAMHQLRSRFPVWLDLDRLQCAHRNATRRKCPCVQRPAGQLTTGSPLLHVLTIELTCRTTCMMDGYMKSVGPSDSAQRPARLCSWDGFHLRTIGASGLHTAAWRGELAVVEFLLECGQDPDSGDNSGLTPAMAVILRLNLLVTRCVFRDGQAVRRNLVVDCRDELSEQLQLAVAVLTLLLRFGADVNVRSQDGKTALHCATSDDAYEVAKLLLDSGASVNAQDENGKTALHYCVHEGGLLVTNLMLAYGADINVEDSVDSTPLKHVLQRADLNVLQLFVNHHQLVATLQAQDFSVSVLFQAVDLEGVVRFIVDNEYASVTARNAAGETPLHQAIARRSPSVMEMLADLDPEGDSLTAVTTKMETPAHYAAHYGSVREVETLLLCLTRAFGDLEELVELGAANPLNTGDESGMTSLYVAGTATVSTESGEAGRSVEVRDAKVRLLLDHGGQLFPPGFLVRVLATSMSRSTHLVLPVQVQHCLGIWLVESVSGTRQLEEEESTPSGSAEPPIEALTELCMQWIACVACPGSAMTLVAVVTCASYAHEVLPLLISLPLCSAAFSSLLRWLRKFAAYNEPGHALLLQLHDELSEVWQEVGSST</sequence>
<keyword evidence="1" id="KW-0677">Repeat</keyword>
<dbReference type="InterPro" id="IPR036770">
    <property type="entry name" value="Ankyrin_rpt-contain_sf"/>
</dbReference>
<dbReference type="PROSITE" id="PS50088">
    <property type="entry name" value="ANK_REPEAT"/>
    <property type="match status" value="3"/>
</dbReference>
<accession>A0A6A3JXC7</accession>